<dbReference type="InterPro" id="IPR003703">
    <property type="entry name" value="Acyl_CoA_thio"/>
</dbReference>
<name>A0ABQ1JUS7_9PROT</name>
<dbReference type="Pfam" id="PF13622">
    <property type="entry name" value="4HBT_3"/>
    <property type="match status" value="1"/>
</dbReference>
<dbReference type="EMBL" id="BMKF01000002">
    <property type="protein sequence ID" value="GGB74739.1"/>
    <property type="molecule type" value="Genomic_DNA"/>
</dbReference>
<evidence type="ECO:0000259" key="4">
    <source>
        <dbReference type="Pfam" id="PF13622"/>
    </source>
</evidence>
<dbReference type="PANTHER" id="PTHR11066:SF34">
    <property type="entry name" value="ACYL-COENZYME A THIOESTERASE 8"/>
    <property type="match status" value="1"/>
</dbReference>
<comment type="similarity">
    <text evidence="1">Belongs to the C/M/P thioester hydrolase family.</text>
</comment>
<dbReference type="PANTHER" id="PTHR11066">
    <property type="entry name" value="ACYL-COA THIOESTERASE"/>
    <property type="match status" value="1"/>
</dbReference>
<dbReference type="InterPro" id="IPR029069">
    <property type="entry name" value="HotDog_dom_sf"/>
</dbReference>
<gene>
    <name evidence="5" type="primary">tesB</name>
    <name evidence="5" type="ORF">GCM10011503_24300</name>
</gene>
<sequence length="293" mass="33865">MTDAVSELLGILEVERLEVDLFRGFTPEWEAERPRVFGGQVIAQALASAYRTVKDDRQCHSLHAYFIRPGDPKIPIIYEVDRSRDGGSFTTRRVVAIQHGQQILNMSASFHVHEDGWDHQHDMPTVKQPEELKSRDEFREMFKDKLPEQERKHWERPQPFDMKEIGAMNPFNPKPKSDVNEVWFRLTRKIDAAPAMHHCLVAWASDMNLLGSSLRPHGLHWINPELMTASLDHAIWFHEPIRADEWLLYSMDSPKAGSGRSFNRGSIYTRDGKLVASTAQEGLMRKMKPRKKD</sequence>
<organism evidence="5 6">
    <name type="scientific">Henriciella pelagia</name>
    <dbReference type="NCBI Taxonomy" id="1977912"/>
    <lineage>
        <taxon>Bacteria</taxon>
        <taxon>Pseudomonadati</taxon>
        <taxon>Pseudomonadota</taxon>
        <taxon>Alphaproteobacteria</taxon>
        <taxon>Hyphomonadales</taxon>
        <taxon>Hyphomonadaceae</taxon>
        <taxon>Henriciella</taxon>
    </lineage>
</organism>
<dbReference type="Proteomes" id="UP000628854">
    <property type="component" value="Unassembled WGS sequence"/>
</dbReference>
<protein>
    <submittedName>
        <fullName evidence="5">Acyl-CoA thioesterase II</fullName>
    </submittedName>
</protein>
<dbReference type="InterPro" id="IPR042171">
    <property type="entry name" value="Acyl-CoA_hotdog"/>
</dbReference>
<comment type="caution">
    <text evidence="5">The sequence shown here is derived from an EMBL/GenBank/DDBJ whole genome shotgun (WGS) entry which is preliminary data.</text>
</comment>
<dbReference type="RefSeq" id="WP_084391860.1">
    <property type="nucleotide sequence ID" value="NZ_BMKF01000002.1"/>
</dbReference>
<keyword evidence="6" id="KW-1185">Reference proteome</keyword>
<dbReference type="SUPFAM" id="SSF54637">
    <property type="entry name" value="Thioesterase/thiol ester dehydrase-isomerase"/>
    <property type="match status" value="2"/>
</dbReference>
<dbReference type="InterPro" id="IPR025652">
    <property type="entry name" value="TesB_C"/>
</dbReference>
<dbReference type="CDD" id="cd03444">
    <property type="entry name" value="Thioesterase_II_repeat1"/>
    <property type="match status" value="1"/>
</dbReference>
<feature type="domain" description="Acyl-CoA thioesterase 2 C-terminal" evidence="3">
    <location>
        <begin position="167"/>
        <end position="283"/>
    </location>
</feature>
<keyword evidence="2" id="KW-0378">Hydrolase</keyword>
<proteinExistence type="inferred from homology"/>
<dbReference type="CDD" id="cd03445">
    <property type="entry name" value="Thioesterase_II_repeat2"/>
    <property type="match status" value="1"/>
</dbReference>
<evidence type="ECO:0000313" key="5">
    <source>
        <dbReference type="EMBL" id="GGB74739.1"/>
    </source>
</evidence>
<dbReference type="Gene3D" id="2.40.160.210">
    <property type="entry name" value="Acyl-CoA thioesterase, double hotdog domain"/>
    <property type="match status" value="1"/>
</dbReference>
<reference evidence="6" key="1">
    <citation type="journal article" date="2019" name="Int. J. Syst. Evol. Microbiol.">
        <title>The Global Catalogue of Microorganisms (GCM) 10K type strain sequencing project: providing services to taxonomists for standard genome sequencing and annotation.</title>
        <authorList>
            <consortium name="The Broad Institute Genomics Platform"/>
            <consortium name="The Broad Institute Genome Sequencing Center for Infectious Disease"/>
            <person name="Wu L."/>
            <person name="Ma J."/>
        </authorList>
    </citation>
    <scope>NUCLEOTIDE SEQUENCE [LARGE SCALE GENOMIC DNA]</scope>
    <source>
        <strain evidence="6">CGMCC 1.15928</strain>
    </source>
</reference>
<evidence type="ECO:0000259" key="3">
    <source>
        <dbReference type="Pfam" id="PF02551"/>
    </source>
</evidence>
<evidence type="ECO:0000256" key="2">
    <source>
        <dbReference type="ARBA" id="ARBA00022801"/>
    </source>
</evidence>
<feature type="domain" description="Acyl-CoA thioesterase-like N-terminal HotDog" evidence="4">
    <location>
        <begin position="27"/>
        <end position="111"/>
    </location>
</feature>
<evidence type="ECO:0000313" key="6">
    <source>
        <dbReference type="Proteomes" id="UP000628854"/>
    </source>
</evidence>
<accession>A0ABQ1JUS7</accession>
<dbReference type="InterPro" id="IPR049449">
    <property type="entry name" value="TesB_ACOT8-like_N"/>
</dbReference>
<evidence type="ECO:0000256" key="1">
    <source>
        <dbReference type="ARBA" id="ARBA00006538"/>
    </source>
</evidence>
<dbReference type="Pfam" id="PF02551">
    <property type="entry name" value="Acyl_CoA_thio"/>
    <property type="match status" value="1"/>
</dbReference>